<dbReference type="EMBL" id="QXXQ01000005">
    <property type="protein sequence ID" value="RID91835.1"/>
    <property type="molecule type" value="Genomic_DNA"/>
</dbReference>
<dbReference type="OrthoDB" id="256590at2"/>
<proteinExistence type="predicted"/>
<sequence length="196" mass="21855">MLHVMIDIETMGTRPNAPILTIGAVKFDPETGALGQEFYRAIDVSDALKYGAPDGETLKWWLTQSEAARKAVVAGTTPLRIALADLSGFYTNWDQVKVWGNGPGFDMTILEYGFWRALDLNPIWKFWNIRCCRTIAEISGMRPPKIAGSGVHHNALDDAKHQAAWVSRYWQMLRDPKRDQAAPTAPANDIDDLLGL</sequence>
<dbReference type="GO" id="GO:0003676">
    <property type="term" value="F:nucleic acid binding"/>
    <property type="evidence" value="ECO:0007669"/>
    <property type="project" value="InterPro"/>
</dbReference>
<evidence type="ECO:0000313" key="4">
    <source>
        <dbReference type="Proteomes" id="UP000266649"/>
    </source>
</evidence>
<dbReference type="SUPFAM" id="SSF53098">
    <property type="entry name" value="Ribonuclease H-like"/>
    <property type="match status" value="1"/>
</dbReference>
<dbReference type="Gene3D" id="3.30.420.10">
    <property type="entry name" value="Ribonuclease H-like superfamily/Ribonuclease H"/>
    <property type="match status" value="1"/>
</dbReference>
<feature type="domain" description="3'-5' exoribonuclease Rv2179c-like" evidence="2">
    <location>
        <begin position="3"/>
        <end position="170"/>
    </location>
</feature>
<evidence type="ECO:0000259" key="2">
    <source>
        <dbReference type="Pfam" id="PF16473"/>
    </source>
</evidence>
<gene>
    <name evidence="3" type="ORF">D2N39_11395</name>
</gene>
<dbReference type="AlphaFoldDB" id="A0A398BMW6"/>
<reference evidence="3 4" key="1">
    <citation type="submission" date="2018-09" db="EMBL/GenBank/DDBJ databases">
        <title>Gemmobacter lutimaris sp. nov., a marine bacterium isolated from tidal flat.</title>
        <authorList>
            <person name="Lee D.W."/>
            <person name="Yoo Y."/>
            <person name="Kim J.-J."/>
            <person name="Kim B.S."/>
        </authorList>
    </citation>
    <scope>NUCLEOTIDE SEQUENCE [LARGE SCALE GENOMIC DNA]</scope>
    <source>
        <strain evidence="3 4">YJ-T1-11</strain>
    </source>
</reference>
<keyword evidence="4" id="KW-1185">Reference proteome</keyword>
<name>A0A398BMW6_9RHOB</name>
<dbReference type="InterPro" id="IPR036397">
    <property type="entry name" value="RNaseH_sf"/>
</dbReference>
<organism evidence="3 4">
    <name type="scientific">Gemmobacter lutimaris</name>
    <dbReference type="NCBI Taxonomy" id="2306023"/>
    <lineage>
        <taxon>Bacteria</taxon>
        <taxon>Pseudomonadati</taxon>
        <taxon>Pseudomonadota</taxon>
        <taxon>Alphaproteobacteria</taxon>
        <taxon>Rhodobacterales</taxon>
        <taxon>Paracoccaceae</taxon>
        <taxon>Gemmobacter</taxon>
    </lineage>
</organism>
<dbReference type="RefSeq" id="WP_119134896.1">
    <property type="nucleotide sequence ID" value="NZ_QXXQ01000005.1"/>
</dbReference>
<comment type="caution">
    <text evidence="3">The sequence shown here is derived from an EMBL/GenBank/DDBJ whole genome shotgun (WGS) entry which is preliminary data.</text>
</comment>
<feature type="region of interest" description="Disordered" evidence="1">
    <location>
        <begin position="177"/>
        <end position="196"/>
    </location>
</feature>
<dbReference type="Pfam" id="PF16473">
    <property type="entry name" value="Rv2179c-like"/>
    <property type="match status" value="1"/>
</dbReference>
<protein>
    <submittedName>
        <fullName evidence="3">3'-5' exoribonuclease</fullName>
    </submittedName>
</protein>
<dbReference type="Proteomes" id="UP000266649">
    <property type="component" value="Unassembled WGS sequence"/>
</dbReference>
<evidence type="ECO:0000313" key="3">
    <source>
        <dbReference type="EMBL" id="RID91835.1"/>
    </source>
</evidence>
<accession>A0A398BMW6</accession>
<dbReference type="InterPro" id="IPR012337">
    <property type="entry name" value="RNaseH-like_sf"/>
</dbReference>
<dbReference type="InterPro" id="IPR033390">
    <property type="entry name" value="Rv2179c-like"/>
</dbReference>
<evidence type="ECO:0000256" key="1">
    <source>
        <dbReference type="SAM" id="MobiDB-lite"/>
    </source>
</evidence>